<comment type="caution">
    <text evidence="1">The sequence shown here is derived from an EMBL/GenBank/DDBJ whole genome shotgun (WGS) entry which is preliminary data.</text>
</comment>
<dbReference type="Gene3D" id="3.30.420.10">
    <property type="entry name" value="Ribonuclease H-like superfamily/Ribonuclease H"/>
    <property type="match status" value="1"/>
</dbReference>
<keyword evidence="2" id="KW-1185">Reference proteome</keyword>
<evidence type="ECO:0000313" key="2">
    <source>
        <dbReference type="Proteomes" id="UP000499080"/>
    </source>
</evidence>
<protein>
    <submittedName>
        <fullName evidence="1">Uncharacterized protein</fullName>
    </submittedName>
</protein>
<dbReference type="InterPro" id="IPR036397">
    <property type="entry name" value="RNaseH_sf"/>
</dbReference>
<dbReference type="Proteomes" id="UP000499080">
    <property type="component" value="Unassembled WGS sequence"/>
</dbReference>
<organism evidence="1 2">
    <name type="scientific">Araneus ventricosus</name>
    <name type="common">Orbweaver spider</name>
    <name type="synonym">Epeira ventricosa</name>
    <dbReference type="NCBI Taxonomy" id="182803"/>
    <lineage>
        <taxon>Eukaryota</taxon>
        <taxon>Metazoa</taxon>
        <taxon>Ecdysozoa</taxon>
        <taxon>Arthropoda</taxon>
        <taxon>Chelicerata</taxon>
        <taxon>Arachnida</taxon>
        <taxon>Araneae</taxon>
        <taxon>Araneomorphae</taxon>
        <taxon>Entelegynae</taxon>
        <taxon>Araneoidea</taxon>
        <taxon>Araneidae</taxon>
        <taxon>Araneus</taxon>
    </lineage>
</organism>
<sequence length="110" mass="12297">MPFNVIQTDYPSSGPHIAFCTQHSPCQFSLDLISFDFFLWGYLKSKVYLGGVSTLAILKDNMLRAVLSIPGDMLLSAVENVVYKIQCLVHEKADRIEKGLVLWCTVISSL</sequence>
<evidence type="ECO:0000313" key="1">
    <source>
        <dbReference type="EMBL" id="GBM82801.1"/>
    </source>
</evidence>
<dbReference type="AlphaFoldDB" id="A0A4Y2IXY9"/>
<accession>A0A4Y2IXY9</accession>
<proteinExistence type="predicted"/>
<dbReference type="GO" id="GO:0003676">
    <property type="term" value="F:nucleic acid binding"/>
    <property type="evidence" value="ECO:0007669"/>
    <property type="project" value="InterPro"/>
</dbReference>
<reference evidence="1 2" key="1">
    <citation type="journal article" date="2019" name="Sci. Rep.">
        <title>Orb-weaving spider Araneus ventricosus genome elucidates the spidroin gene catalogue.</title>
        <authorList>
            <person name="Kono N."/>
            <person name="Nakamura H."/>
            <person name="Ohtoshi R."/>
            <person name="Moran D.A.P."/>
            <person name="Shinohara A."/>
            <person name="Yoshida Y."/>
            <person name="Fujiwara M."/>
            <person name="Mori M."/>
            <person name="Tomita M."/>
            <person name="Arakawa K."/>
        </authorList>
    </citation>
    <scope>NUCLEOTIDE SEQUENCE [LARGE SCALE GENOMIC DNA]</scope>
</reference>
<name>A0A4Y2IXY9_ARAVE</name>
<gene>
    <name evidence="1" type="ORF">AVEN_139447_1</name>
</gene>
<dbReference type="EMBL" id="BGPR01003035">
    <property type="protein sequence ID" value="GBM82801.1"/>
    <property type="molecule type" value="Genomic_DNA"/>
</dbReference>